<evidence type="ECO:0000256" key="1">
    <source>
        <dbReference type="SAM" id="Phobius"/>
    </source>
</evidence>
<feature type="transmembrane region" description="Helical" evidence="1">
    <location>
        <begin position="122"/>
        <end position="139"/>
    </location>
</feature>
<accession>A0ABR9XNY0</accession>
<evidence type="ECO:0000313" key="2">
    <source>
        <dbReference type="EMBL" id="MBE9668785.1"/>
    </source>
</evidence>
<feature type="transmembrane region" description="Helical" evidence="1">
    <location>
        <begin position="70"/>
        <end position="87"/>
    </location>
</feature>
<protein>
    <recommendedName>
        <fullName evidence="4">DUF4231 domain-containing protein</fullName>
    </recommendedName>
</protein>
<feature type="transmembrane region" description="Helical" evidence="1">
    <location>
        <begin position="42"/>
        <end position="64"/>
    </location>
</feature>
<evidence type="ECO:0000313" key="3">
    <source>
        <dbReference type="Proteomes" id="UP000632774"/>
    </source>
</evidence>
<keyword evidence="1" id="KW-1133">Transmembrane helix</keyword>
<keyword evidence="1" id="KW-0472">Membrane</keyword>
<comment type="caution">
    <text evidence="2">The sequence shown here is derived from an EMBL/GenBank/DDBJ whole genome shotgun (WGS) entry which is preliminary data.</text>
</comment>
<dbReference type="Proteomes" id="UP000632774">
    <property type="component" value="Unassembled WGS sequence"/>
</dbReference>
<organism evidence="2 3">
    <name type="scientific">Mucilaginibacter boryungensis</name>
    <dbReference type="NCBI Taxonomy" id="768480"/>
    <lineage>
        <taxon>Bacteria</taxon>
        <taxon>Pseudomonadati</taxon>
        <taxon>Bacteroidota</taxon>
        <taxon>Sphingobacteriia</taxon>
        <taxon>Sphingobacteriales</taxon>
        <taxon>Sphingobacteriaceae</taxon>
        <taxon>Mucilaginibacter</taxon>
    </lineage>
</organism>
<keyword evidence="3" id="KW-1185">Reference proteome</keyword>
<feature type="transmembrane region" description="Helical" evidence="1">
    <location>
        <begin position="145"/>
        <end position="166"/>
    </location>
</feature>
<name>A0ABR9XNY0_9SPHI</name>
<evidence type="ECO:0008006" key="4">
    <source>
        <dbReference type="Google" id="ProtNLM"/>
    </source>
</evidence>
<gene>
    <name evidence="2" type="ORF">IRJ18_20625</name>
</gene>
<dbReference type="EMBL" id="JADFFM010000002">
    <property type="protein sequence ID" value="MBE9668785.1"/>
    <property type="molecule type" value="Genomic_DNA"/>
</dbReference>
<sequence length="194" mass="22487">MDNLNELKTIWQTAKADDLPSAAEMLRIVKQFRNRKLRNKTWAIVVGVIGIIVSITIVSITPHLMLSTKAGVACTIAACVVLATTNIRSIKRFIDLKDCSNLEFISFLEQTRRNQLYYHQKTQVTGMILSFAGMLLYLYEFVHKSPILTLVFYTLAISWILFMWFYKRPRDFKKQSEKLNGTIKKFEKITDQIK</sequence>
<proteinExistence type="predicted"/>
<reference evidence="2 3" key="1">
    <citation type="submission" date="2020-10" db="EMBL/GenBank/DDBJ databases">
        <title>Mucilaginibacter mali sp. nov., isolated from rhizosphere soil of apple orchard.</title>
        <authorList>
            <person name="Lee J.-S."/>
            <person name="Kim H.S."/>
            <person name="Kim J.-S."/>
        </authorList>
    </citation>
    <scope>NUCLEOTIDE SEQUENCE [LARGE SCALE GENOMIC DNA]</scope>
    <source>
        <strain evidence="2 3">KCTC 23157</strain>
    </source>
</reference>
<dbReference type="RefSeq" id="WP_194108167.1">
    <property type="nucleotide sequence ID" value="NZ_JADFFM010000002.1"/>
</dbReference>
<keyword evidence="1" id="KW-0812">Transmembrane</keyword>